<dbReference type="EMBL" id="JAWJAV010000002">
    <property type="protein sequence ID" value="MDV2620754.1"/>
    <property type="molecule type" value="Genomic_DNA"/>
</dbReference>
<sequence length="267" mass="31106">MDFKEAFEMIKDYEWFYEINDVGVSLTLGGKGILALKFMPDGTIDFPTNVGFIPPECHRWDFDEQQQKILVYGVQGEVEQTLSLPVREGVTLVMDAYGKHEHFRVWDAIFKKSNLQVAPDPQSDHGSMILAYQYDNQTQLGQLVENLGLNVHCLDENPQTWQGIQEIFDYLIEHPYLKKVAIMFDLDFAANPFESFDSTNDNQLVFDDQQSFIRAPRDLMLEMLGKFLIDLNHEAFEHKLMDDDHYEQSLMPYLKENFGERLKQCDK</sequence>
<name>A0AAW8YFD2_PEDAC</name>
<gene>
    <name evidence="1" type="ORF">R0G89_03280</name>
</gene>
<reference evidence="1" key="2">
    <citation type="submission" date="2023-10" db="EMBL/GenBank/DDBJ databases">
        <authorList>
            <person name="Khurajog B."/>
        </authorList>
    </citation>
    <scope>NUCLEOTIDE SEQUENCE</scope>
    <source>
        <strain evidence="1">BF9</strain>
    </source>
</reference>
<comment type="caution">
    <text evidence="1">The sequence shown here is derived from an EMBL/GenBank/DDBJ whole genome shotgun (WGS) entry which is preliminary data.</text>
</comment>
<evidence type="ECO:0000313" key="2">
    <source>
        <dbReference type="Proteomes" id="UP001280897"/>
    </source>
</evidence>
<organism evidence="1 2">
    <name type="scientific">Pediococcus acidilactici</name>
    <dbReference type="NCBI Taxonomy" id="1254"/>
    <lineage>
        <taxon>Bacteria</taxon>
        <taxon>Bacillati</taxon>
        <taxon>Bacillota</taxon>
        <taxon>Bacilli</taxon>
        <taxon>Lactobacillales</taxon>
        <taxon>Lactobacillaceae</taxon>
        <taxon>Pediococcus</taxon>
        <taxon>Pediococcus acidilactici group</taxon>
    </lineage>
</organism>
<dbReference type="AlphaFoldDB" id="A0AAW8YFD2"/>
<proteinExistence type="predicted"/>
<accession>A0AAW8YFD2</accession>
<reference evidence="1" key="1">
    <citation type="journal article" date="2023" name="PeerJ">
        <title>Selection and evaluation of lactic acid bacteria from chicken feces in Thailand as potential probiotics.</title>
        <authorList>
            <person name="Khurajog B."/>
            <person name="Disastra Y."/>
            <person name="Lawwyne L.D."/>
            <person name="Sirichokchatchawan W."/>
            <person name="Niyomtham W."/>
            <person name="Yindee J."/>
            <person name="Hampson D.J."/>
            <person name="Prapasarakul N."/>
        </authorList>
    </citation>
    <scope>NUCLEOTIDE SEQUENCE</scope>
    <source>
        <strain evidence="1">BF9</strain>
    </source>
</reference>
<dbReference type="RefSeq" id="WP_160185624.1">
    <property type="nucleotide sequence ID" value="NZ_CP096031.1"/>
</dbReference>
<protein>
    <submittedName>
        <fullName evidence="1">Uncharacterized protein</fullName>
    </submittedName>
</protein>
<dbReference type="Proteomes" id="UP001280897">
    <property type="component" value="Unassembled WGS sequence"/>
</dbReference>
<evidence type="ECO:0000313" key="1">
    <source>
        <dbReference type="EMBL" id="MDV2620754.1"/>
    </source>
</evidence>